<evidence type="ECO:0000313" key="2">
    <source>
        <dbReference type="Proteomes" id="UP000443353"/>
    </source>
</evidence>
<dbReference type="AlphaFoldDB" id="A0A7X3G5U1"/>
<protein>
    <submittedName>
        <fullName evidence="1">Uncharacterized protein</fullName>
    </submittedName>
</protein>
<dbReference type="Proteomes" id="UP000443353">
    <property type="component" value="Unassembled WGS sequence"/>
</dbReference>
<name>A0A7X3G5U1_9BURK</name>
<gene>
    <name evidence="1" type="ORF">GPY61_30295</name>
</gene>
<organism evidence="1 2">
    <name type="scientific">Massilia cellulosiltytica</name>
    <dbReference type="NCBI Taxonomy" id="2683234"/>
    <lineage>
        <taxon>Bacteria</taxon>
        <taxon>Pseudomonadati</taxon>
        <taxon>Pseudomonadota</taxon>
        <taxon>Betaproteobacteria</taxon>
        <taxon>Burkholderiales</taxon>
        <taxon>Oxalobacteraceae</taxon>
        <taxon>Telluria group</taxon>
        <taxon>Massilia</taxon>
    </lineage>
</organism>
<comment type="caution">
    <text evidence="1">The sequence shown here is derived from an EMBL/GenBank/DDBJ whole genome shotgun (WGS) entry which is preliminary data.</text>
</comment>
<reference evidence="1 2" key="1">
    <citation type="submission" date="2019-12" db="EMBL/GenBank/DDBJ databases">
        <authorList>
            <person name="Li C."/>
            <person name="Zhao J."/>
        </authorList>
    </citation>
    <scope>NUCLEOTIDE SEQUENCE [LARGE SCALE GENOMIC DNA]</scope>
    <source>
        <strain evidence="1 2">NEAU-DD11</strain>
    </source>
</reference>
<keyword evidence="2" id="KW-1185">Reference proteome</keyword>
<accession>A0A7X3G5U1</accession>
<dbReference type="EMBL" id="WSES01000012">
    <property type="protein sequence ID" value="MVW64226.1"/>
    <property type="molecule type" value="Genomic_DNA"/>
</dbReference>
<dbReference type="RefSeq" id="WP_160410741.1">
    <property type="nucleotide sequence ID" value="NZ_WSES01000012.1"/>
</dbReference>
<evidence type="ECO:0000313" key="1">
    <source>
        <dbReference type="EMBL" id="MVW64226.1"/>
    </source>
</evidence>
<sequence length="109" mass="12708">MNKRERFAIFLSRLNDAPPGQNREDSFTLMSRIMDEVEDELSGVDRSNFGERMRVWGWEFGWKNLGNDPCFWDDSMSATHRTHIYHNGRILITAIRNNHVVVLDKPGAN</sequence>
<proteinExistence type="predicted"/>